<evidence type="ECO:0000256" key="9">
    <source>
        <dbReference type="ARBA" id="ARBA00070673"/>
    </source>
</evidence>
<evidence type="ECO:0000256" key="8">
    <source>
        <dbReference type="ARBA" id="ARBA00023004"/>
    </source>
</evidence>
<evidence type="ECO:0000256" key="7">
    <source>
        <dbReference type="ARBA" id="ARBA00023002"/>
    </source>
</evidence>
<evidence type="ECO:0000256" key="5">
    <source>
        <dbReference type="ARBA" id="ARBA00022784"/>
    </source>
</evidence>
<evidence type="ECO:0000256" key="12">
    <source>
        <dbReference type="RuleBase" id="RU366010"/>
    </source>
</evidence>
<feature type="binding site" evidence="11">
    <location>
        <position position="104"/>
    </location>
    <ligand>
        <name>Fe cation</name>
        <dbReference type="ChEBI" id="CHEBI:24875"/>
        <note>catalytic</note>
    </ligand>
</feature>
<evidence type="ECO:0000256" key="2">
    <source>
        <dbReference type="ARBA" id="ARBA00006622"/>
    </source>
</evidence>
<feature type="binding site" evidence="11">
    <location>
        <position position="106"/>
    </location>
    <ligand>
        <name>Fe cation</name>
        <dbReference type="ChEBI" id="CHEBI:24875"/>
        <note>catalytic</note>
    </ligand>
</feature>
<keyword evidence="6 12" id="KW-0223">Dioxygenase</keyword>
<feature type="cross-link" description="3'-(S-cysteinyl)-tyrosine (Cys-Tyr)" evidence="10">
    <location>
        <begin position="111"/>
        <end position="181"/>
    </location>
</feature>
<name>A0A6A6RIJ0_9PEZI</name>
<comment type="similarity">
    <text evidence="2 12">Belongs to the cysteine dioxygenase family.</text>
</comment>
<dbReference type="EMBL" id="MU004181">
    <property type="protein sequence ID" value="KAF2503297.1"/>
    <property type="molecule type" value="Genomic_DNA"/>
</dbReference>
<evidence type="ECO:0000256" key="3">
    <source>
        <dbReference type="ARBA" id="ARBA00013133"/>
    </source>
</evidence>
<organism evidence="13 14">
    <name type="scientific">Lophium mytilinum</name>
    <dbReference type="NCBI Taxonomy" id="390894"/>
    <lineage>
        <taxon>Eukaryota</taxon>
        <taxon>Fungi</taxon>
        <taxon>Dikarya</taxon>
        <taxon>Ascomycota</taxon>
        <taxon>Pezizomycotina</taxon>
        <taxon>Dothideomycetes</taxon>
        <taxon>Pleosporomycetidae</taxon>
        <taxon>Mytilinidiales</taxon>
        <taxon>Mytilinidiaceae</taxon>
        <taxon>Lophium</taxon>
    </lineage>
</organism>
<comment type="catalytic activity">
    <reaction evidence="1 12">
        <text>L-cysteine + O2 = 3-sulfino-L-alanine + H(+)</text>
        <dbReference type="Rhea" id="RHEA:20441"/>
        <dbReference type="ChEBI" id="CHEBI:15378"/>
        <dbReference type="ChEBI" id="CHEBI:15379"/>
        <dbReference type="ChEBI" id="CHEBI:35235"/>
        <dbReference type="ChEBI" id="CHEBI:61085"/>
        <dbReference type="EC" id="1.13.11.20"/>
    </reaction>
</comment>
<evidence type="ECO:0000256" key="10">
    <source>
        <dbReference type="PIRSR" id="PIRSR610300-50"/>
    </source>
</evidence>
<proteinExistence type="inferred from homology"/>
<dbReference type="GO" id="GO:0019448">
    <property type="term" value="P:L-cysteine catabolic process"/>
    <property type="evidence" value="ECO:0007669"/>
    <property type="project" value="TreeGrafter"/>
</dbReference>
<dbReference type="Proteomes" id="UP000799750">
    <property type="component" value="Unassembled WGS sequence"/>
</dbReference>
<dbReference type="GO" id="GO:0017172">
    <property type="term" value="F:cysteine dioxygenase activity"/>
    <property type="evidence" value="ECO:0007669"/>
    <property type="project" value="UniProtKB-UniRule"/>
</dbReference>
<keyword evidence="4 11" id="KW-0479">Metal-binding</keyword>
<keyword evidence="8 11" id="KW-0408">Iron</keyword>
<evidence type="ECO:0000313" key="14">
    <source>
        <dbReference type="Proteomes" id="UP000799750"/>
    </source>
</evidence>
<dbReference type="InterPro" id="IPR011051">
    <property type="entry name" value="RmlC_Cupin_sf"/>
</dbReference>
<dbReference type="GO" id="GO:0008198">
    <property type="term" value="F:ferrous iron binding"/>
    <property type="evidence" value="ECO:0007669"/>
    <property type="project" value="TreeGrafter"/>
</dbReference>
<dbReference type="SUPFAM" id="SSF51182">
    <property type="entry name" value="RmlC-like cupins"/>
    <property type="match status" value="1"/>
</dbReference>
<gene>
    <name evidence="13" type="ORF">BU16DRAFT_521882</name>
</gene>
<dbReference type="OrthoDB" id="543511at2759"/>
<dbReference type="AlphaFoldDB" id="A0A6A6RIJ0"/>
<dbReference type="CDD" id="cd10548">
    <property type="entry name" value="cupin_CDO"/>
    <property type="match status" value="1"/>
</dbReference>
<comment type="cofactor">
    <cofactor evidence="12">
        <name>Fe cation</name>
        <dbReference type="ChEBI" id="CHEBI:24875"/>
    </cofactor>
    <text evidence="12">Binds 1 Fe cation per subunit.</text>
</comment>
<reference evidence="13" key="1">
    <citation type="journal article" date="2020" name="Stud. Mycol.">
        <title>101 Dothideomycetes genomes: a test case for predicting lifestyles and emergence of pathogens.</title>
        <authorList>
            <person name="Haridas S."/>
            <person name="Albert R."/>
            <person name="Binder M."/>
            <person name="Bloem J."/>
            <person name="Labutti K."/>
            <person name="Salamov A."/>
            <person name="Andreopoulos B."/>
            <person name="Baker S."/>
            <person name="Barry K."/>
            <person name="Bills G."/>
            <person name="Bluhm B."/>
            <person name="Cannon C."/>
            <person name="Castanera R."/>
            <person name="Culley D."/>
            <person name="Daum C."/>
            <person name="Ezra D."/>
            <person name="Gonzalez J."/>
            <person name="Henrissat B."/>
            <person name="Kuo A."/>
            <person name="Liang C."/>
            <person name="Lipzen A."/>
            <person name="Lutzoni F."/>
            <person name="Magnuson J."/>
            <person name="Mondo S."/>
            <person name="Nolan M."/>
            <person name="Ohm R."/>
            <person name="Pangilinan J."/>
            <person name="Park H.-J."/>
            <person name="Ramirez L."/>
            <person name="Alfaro M."/>
            <person name="Sun H."/>
            <person name="Tritt A."/>
            <person name="Yoshinaga Y."/>
            <person name="Zwiers L.-H."/>
            <person name="Turgeon B."/>
            <person name="Goodwin S."/>
            <person name="Spatafora J."/>
            <person name="Crous P."/>
            <person name="Grigoriev I."/>
        </authorList>
    </citation>
    <scope>NUCLEOTIDE SEQUENCE</scope>
    <source>
        <strain evidence="13">CBS 269.34</strain>
    </source>
</reference>
<evidence type="ECO:0000313" key="13">
    <source>
        <dbReference type="EMBL" id="KAF2503297.1"/>
    </source>
</evidence>
<dbReference type="Gene3D" id="2.60.120.10">
    <property type="entry name" value="Jelly Rolls"/>
    <property type="match status" value="1"/>
</dbReference>
<protein>
    <recommendedName>
        <fullName evidence="9 12">Cysteine dioxygenase</fullName>
        <ecNumber evidence="3 12">1.13.11.20</ecNumber>
    </recommendedName>
</protein>
<sequence length="217" mass="24141">MPALARDVLFGPTSSPAKQPDNFHALVHKLSKVLGPSSGIDSQDVDPQQLQTLMEEYVSNPSEWEDYALGDLSRPYTRNLVDRGNGKSNLLILVWTPGKGSPIHDHANAHCIMKVLKGRLQETLFDWPDKLALNNGQPSPLNVKRDTIYRENEVTYMSDTLGLHKVRNPDPNEIAVSLHLYTPPNAAVYGCHTFDPSTGSAVHVKQCNFFSDRGQRI</sequence>
<dbReference type="InterPro" id="IPR014710">
    <property type="entry name" value="RmlC-like_jellyroll"/>
</dbReference>
<keyword evidence="5 10" id="KW-0883">Thioether bond</keyword>
<dbReference type="PANTHER" id="PTHR12918">
    <property type="entry name" value="CYSTEINE DIOXYGENASE"/>
    <property type="match status" value="1"/>
</dbReference>
<evidence type="ECO:0000256" key="4">
    <source>
        <dbReference type="ARBA" id="ARBA00022723"/>
    </source>
</evidence>
<accession>A0A6A6RIJ0</accession>
<keyword evidence="14" id="KW-1185">Reference proteome</keyword>
<dbReference type="FunFam" id="2.60.120.10:FF:000189">
    <property type="entry name" value="Cysteine dioxygenase"/>
    <property type="match status" value="1"/>
</dbReference>
<dbReference type="InterPro" id="IPR010300">
    <property type="entry name" value="CDO_1"/>
</dbReference>
<feature type="binding site" evidence="11">
    <location>
        <position position="164"/>
    </location>
    <ligand>
        <name>Fe cation</name>
        <dbReference type="ChEBI" id="CHEBI:24875"/>
        <note>catalytic</note>
    </ligand>
</feature>
<evidence type="ECO:0000256" key="11">
    <source>
        <dbReference type="PIRSR" id="PIRSR610300-51"/>
    </source>
</evidence>
<evidence type="ECO:0000256" key="1">
    <source>
        <dbReference type="ARBA" id="ARBA00000629"/>
    </source>
</evidence>
<evidence type="ECO:0000256" key="6">
    <source>
        <dbReference type="ARBA" id="ARBA00022964"/>
    </source>
</evidence>
<dbReference type="EC" id="1.13.11.20" evidence="3 12"/>
<keyword evidence="7 12" id="KW-0560">Oxidoreductase</keyword>
<dbReference type="PANTHER" id="PTHR12918:SF1">
    <property type="entry name" value="CYSTEINE DIOXYGENASE TYPE 1"/>
    <property type="match status" value="1"/>
</dbReference>
<dbReference type="Pfam" id="PF05995">
    <property type="entry name" value="CDO_I"/>
    <property type="match status" value="1"/>
</dbReference>